<dbReference type="AlphaFoldDB" id="A0A9R1UT75"/>
<name>A0A9R1UT75_LACSA</name>
<proteinExistence type="inferred from homology"/>
<reference evidence="4 5" key="1">
    <citation type="journal article" date="2017" name="Nat. Commun.">
        <title>Genome assembly with in vitro proximity ligation data and whole-genome triplication in lettuce.</title>
        <authorList>
            <person name="Reyes-Chin-Wo S."/>
            <person name="Wang Z."/>
            <person name="Yang X."/>
            <person name="Kozik A."/>
            <person name="Arikit S."/>
            <person name="Song C."/>
            <person name="Xia L."/>
            <person name="Froenicke L."/>
            <person name="Lavelle D.O."/>
            <person name="Truco M.J."/>
            <person name="Xia R."/>
            <person name="Zhu S."/>
            <person name="Xu C."/>
            <person name="Xu H."/>
            <person name="Xu X."/>
            <person name="Cox K."/>
            <person name="Korf I."/>
            <person name="Meyers B.C."/>
            <person name="Michelmore R.W."/>
        </authorList>
    </citation>
    <scope>NUCLEOTIDE SEQUENCE [LARGE SCALE GENOMIC DNA]</scope>
    <source>
        <strain evidence="5">cv. Salinas</strain>
        <tissue evidence="4">Seedlings</tissue>
    </source>
</reference>
<dbReference type="GO" id="GO:0019903">
    <property type="term" value="F:protein phosphatase binding"/>
    <property type="evidence" value="ECO:0007669"/>
    <property type="project" value="InterPro"/>
</dbReference>
<evidence type="ECO:0000256" key="2">
    <source>
        <dbReference type="ARBA" id="ARBA00023306"/>
    </source>
</evidence>
<dbReference type="InterPro" id="IPR007587">
    <property type="entry name" value="SAPS"/>
</dbReference>
<comment type="similarity">
    <text evidence="1">Belongs to the SAPS family.</text>
</comment>
<gene>
    <name evidence="4" type="ORF">LSAT_V11C800421500</name>
</gene>
<dbReference type="Proteomes" id="UP000235145">
    <property type="component" value="Unassembled WGS sequence"/>
</dbReference>
<evidence type="ECO:0000313" key="5">
    <source>
        <dbReference type="Proteomes" id="UP000235145"/>
    </source>
</evidence>
<evidence type="ECO:0000256" key="1">
    <source>
        <dbReference type="ARBA" id="ARBA00006180"/>
    </source>
</evidence>
<organism evidence="4 5">
    <name type="scientific">Lactuca sativa</name>
    <name type="common">Garden lettuce</name>
    <dbReference type="NCBI Taxonomy" id="4236"/>
    <lineage>
        <taxon>Eukaryota</taxon>
        <taxon>Viridiplantae</taxon>
        <taxon>Streptophyta</taxon>
        <taxon>Embryophyta</taxon>
        <taxon>Tracheophyta</taxon>
        <taxon>Spermatophyta</taxon>
        <taxon>Magnoliopsida</taxon>
        <taxon>eudicotyledons</taxon>
        <taxon>Gunneridae</taxon>
        <taxon>Pentapetalae</taxon>
        <taxon>asterids</taxon>
        <taxon>campanulids</taxon>
        <taxon>Asterales</taxon>
        <taxon>Asteraceae</taxon>
        <taxon>Cichorioideae</taxon>
        <taxon>Cichorieae</taxon>
        <taxon>Lactucinae</taxon>
        <taxon>Lactuca</taxon>
    </lineage>
</organism>
<comment type="caution">
    <text evidence="4">The sequence shown here is derived from an EMBL/GenBank/DDBJ whole genome shotgun (WGS) entry which is preliminary data.</text>
</comment>
<evidence type="ECO:0000313" key="4">
    <source>
        <dbReference type="EMBL" id="KAJ0192483.1"/>
    </source>
</evidence>
<dbReference type="PANTHER" id="PTHR12634:SF8">
    <property type="entry name" value="FIERY MOUNTAIN, ISOFORM D"/>
    <property type="match status" value="1"/>
</dbReference>
<keyword evidence="5" id="KW-1185">Reference proteome</keyword>
<protein>
    <submittedName>
        <fullName evidence="4">Uncharacterized protein</fullName>
    </submittedName>
</protein>
<feature type="signal peptide" evidence="3">
    <location>
        <begin position="1"/>
        <end position="21"/>
    </location>
</feature>
<feature type="chain" id="PRO_5040491663" evidence="3">
    <location>
        <begin position="22"/>
        <end position="138"/>
    </location>
</feature>
<dbReference type="EMBL" id="NBSK02000008">
    <property type="protein sequence ID" value="KAJ0192483.1"/>
    <property type="molecule type" value="Genomic_DNA"/>
</dbReference>
<keyword evidence="2" id="KW-0131">Cell cycle</keyword>
<dbReference type="PANTHER" id="PTHR12634">
    <property type="entry name" value="SIT4 YEAST -ASSOCIATING PROTEIN-RELATED"/>
    <property type="match status" value="1"/>
</dbReference>
<evidence type="ECO:0000256" key="3">
    <source>
        <dbReference type="SAM" id="SignalP"/>
    </source>
</evidence>
<sequence length="138" mass="16030">MYSNNWLILLELHQSWRLVGADDHMYPDHVDVMQWLTYSNLFVSRIFGDALELDDSHSKSGLMSSLSVCISLLDPKRSFPSPPFYSFRGHHVYESPVQVNQETVGAMLPQLSEFYAYDFHFFMLYKIIVLIIDTQCVS</sequence>
<keyword evidence="3" id="KW-0732">Signal</keyword>
<accession>A0A9R1UT75</accession>